<proteinExistence type="predicted"/>
<accession>A0A2J7TMA3</accession>
<feature type="coiled-coil region" evidence="1">
    <location>
        <begin position="30"/>
        <end position="57"/>
    </location>
</feature>
<protein>
    <submittedName>
        <fullName evidence="2">Uncharacterized protein</fullName>
    </submittedName>
</protein>
<comment type="caution">
    <text evidence="2">The sequence shown here is derived from an EMBL/GenBank/DDBJ whole genome shotgun (WGS) entry which is preliminary data.</text>
</comment>
<evidence type="ECO:0000313" key="2">
    <source>
        <dbReference type="EMBL" id="PNG27896.1"/>
    </source>
</evidence>
<dbReference type="AlphaFoldDB" id="A0A2J7TMA3"/>
<name>A0A2J7TMA3_METSI</name>
<keyword evidence="1" id="KW-0175">Coiled coil</keyword>
<evidence type="ECO:0000313" key="3">
    <source>
        <dbReference type="Proteomes" id="UP000236286"/>
    </source>
</evidence>
<dbReference type="EMBL" id="PDZR01000001">
    <property type="protein sequence ID" value="PNG27896.1"/>
    <property type="molecule type" value="Genomic_DNA"/>
</dbReference>
<gene>
    <name evidence="2" type="ORF">CR492_03130</name>
</gene>
<dbReference type="Proteomes" id="UP000236286">
    <property type="component" value="Unassembled WGS sequence"/>
</dbReference>
<evidence type="ECO:0000256" key="1">
    <source>
        <dbReference type="SAM" id="Coils"/>
    </source>
</evidence>
<organism evidence="2 3">
    <name type="scientific">Methylocella silvestris</name>
    <dbReference type="NCBI Taxonomy" id="199596"/>
    <lineage>
        <taxon>Bacteria</taxon>
        <taxon>Pseudomonadati</taxon>
        <taxon>Pseudomonadota</taxon>
        <taxon>Alphaproteobacteria</taxon>
        <taxon>Hyphomicrobiales</taxon>
        <taxon>Beijerinckiaceae</taxon>
        <taxon>Methylocella</taxon>
    </lineage>
</organism>
<reference evidence="2 3" key="1">
    <citation type="submission" date="2017-10" db="EMBL/GenBank/DDBJ databases">
        <title>Genome announcement of Methylocella silvestris TVC from permafrost.</title>
        <authorList>
            <person name="Wang J."/>
            <person name="Geng K."/>
            <person name="Ul-Haque F."/>
            <person name="Crombie A.T."/>
            <person name="Street L.E."/>
            <person name="Wookey P.A."/>
            <person name="Murrell J.C."/>
            <person name="Pratscher J."/>
        </authorList>
    </citation>
    <scope>NUCLEOTIDE SEQUENCE [LARGE SCALE GENOMIC DNA]</scope>
    <source>
        <strain evidence="2 3">TVC</strain>
    </source>
</reference>
<sequence length="202" mass="22247">MDARPALLINGSDEILADHDAEAAKAHRSVERIVAIIAKLEADLAAARAKEKADADEEVFARAQAAQAEAKRLIEGRYARAAKDVAAVLEQLRVLQFDIDTANRILPAGAPRYGLEACRHRNPDPPVFQIEHRKIFVNQQGTEFTTCVTENGKLPGGMHVEFRDVEVIASPERVWTQKLPLVEAVVLPGLRPGDLDFWSAIQ</sequence>